<protein>
    <submittedName>
        <fullName evidence="3">Flagellar hook-length control protein FliK</fullName>
    </submittedName>
</protein>
<sequence>AAAAAAALGAQAGMKDLKDPAAADATAPAASAAADTLATIATQRAALQAVPQTATATQTTATSNTTASPAGDAATASPDLAAALKAAMAGQPGGTAGQSASGQQQGGFGQPYKAPLQPVEANAKSGSAQSAAATPATPMPLAAAVRAAEPASTEAAPASAAPNPLMAVGAMGAGQAPTAGGLAPATSLPIAPPVGDGQWPQALSQQMVRLSTQGSHTAELQLNPPNLGPLKVVLNVVNDQAQAQFVSPHAAVRAAVEAALPQLRTALADSGIQLGQTSVGADSFAGQAGNGQPQQQRQPGSQQSGFGALAGVTAAPVNAGPAAPVARTLARGEVDTFA</sequence>
<dbReference type="Pfam" id="PF02120">
    <property type="entry name" value="Flg_hook"/>
    <property type="match status" value="1"/>
</dbReference>
<dbReference type="CDD" id="cd17470">
    <property type="entry name" value="T3SS_Flik_C"/>
    <property type="match status" value="1"/>
</dbReference>
<feature type="non-terminal residue" evidence="3">
    <location>
        <position position="1"/>
    </location>
</feature>
<dbReference type="PANTHER" id="PTHR37533">
    <property type="entry name" value="FLAGELLAR HOOK-LENGTH CONTROL PROTEIN"/>
    <property type="match status" value="1"/>
</dbReference>
<feature type="region of interest" description="Disordered" evidence="1">
    <location>
        <begin position="283"/>
        <end position="306"/>
    </location>
</feature>
<keyword evidence="4" id="KW-1185">Reference proteome</keyword>
<gene>
    <name evidence="3" type="ORF">P3W85_03440</name>
</gene>
<keyword evidence="3" id="KW-0969">Cilium</keyword>
<keyword evidence="3" id="KW-0282">Flagellum</keyword>
<evidence type="ECO:0000259" key="2">
    <source>
        <dbReference type="Pfam" id="PF02120"/>
    </source>
</evidence>
<dbReference type="InterPro" id="IPR052563">
    <property type="entry name" value="FliK"/>
</dbReference>
<dbReference type="InterPro" id="IPR038610">
    <property type="entry name" value="FliK-like_C_sf"/>
</dbReference>
<dbReference type="Gene3D" id="3.30.750.140">
    <property type="match status" value="1"/>
</dbReference>
<dbReference type="EMBL" id="JARJLM010000056">
    <property type="protein sequence ID" value="MDF3832014.1"/>
    <property type="molecule type" value="Genomic_DNA"/>
</dbReference>
<proteinExistence type="predicted"/>
<organism evidence="3 4">
    <name type="scientific">Cupriavidus basilensis</name>
    <dbReference type="NCBI Taxonomy" id="68895"/>
    <lineage>
        <taxon>Bacteria</taxon>
        <taxon>Pseudomonadati</taxon>
        <taxon>Pseudomonadota</taxon>
        <taxon>Betaproteobacteria</taxon>
        <taxon>Burkholderiales</taxon>
        <taxon>Burkholderiaceae</taxon>
        <taxon>Cupriavidus</taxon>
    </lineage>
</organism>
<keyword evidence="3" id="KW-0966">Cell projection</keyword>
<name>A0ABT6AHT2_9BURK</name>
<evidence type="ECO:0000313" key="4">
    <source>
        <dbReference type="Proteomes" id="UP001216674"/>
    </source>
</evidence>
<accession>A0ABT6AHT2</accession>
<feature type="region of interest" description="Disordered" evidence="1">
    <location>
        <begin position="53"/>
        <end position="115"/>
    </location>
</feature>
<reference evidence="3 4" key="1">
    <citation type="submission" date="2023-03" db="EMBL/GenBank/DDBJ databases">
        <title>Draft assemblies of triclosan tolerant bacteria isolated from returned activated sludge.</title>
        <authorList>
            <person name="Van Hamelsveld S."/>
        </authorList>
    </citation>
    <scope>NUCLEOTIDE SEQUENCE [LARGE SCALE GENOMIC DNA]</scope>
    <source>
        <strain evidence="3 4">GW210010_S58</strain>
    </source>
</reference>
<dbReference type="PANTHER" id="PTHR37533:SF2">
    <property type="entry name" value="FLAGELLAR HOOK-LENGTH CONTROL PROTEIN"/>
    <property type="match status" value="1"/>
</dbReference>
<feature type="compositionally biased region" description="Low complexity" evidence="1">
    <location>
        <begin position="284"/>
        <end position="306"/>
    </location>
</feature>
<evidence type="ECO:0000256" key="1">
    <source>
        <dbReference type="SAM" id="MobiDB-lite"/>
    </source>
</evidence>
<dbReference type="Proteomes" id="UP001216674">
    <property type="component" value="Unassembled WGS sequence"/>
</dbReference>
<feature type="compositionally biased region" description="Low complexity" evidence="1">
    <location>
        <begin position="53"/>
        <end position="90"/>
    </location>
</feature>
<comment type="caution">
    <text evidence="3">The sequence shown here is derived from an EMBL/GenBank/DDBJ whole genome shotgun (WGS) entry which is preliminary data.</text>
</comment>
<feature type="domain" description="Flagellar hook-length control protein-like C-terminal" evidence="2">
    <location>
        <begin position="206"/>
        <end position="285"/>
    </location>
</feature>
<evidence type="ECO:0000313" key="3">
    <source>
        <dbReference type="EMBL" id="MDF3832014.1"/>
    </source>
</evidence>
<dbReference type="RefSeq" id="WP_276263738.1">
    <property type="nucleotide sequence ID" value="NZ_JARJLM010000056.1"/>
</dbReference>
<dbReference type="InterPro" id="IPR021136">
    <property type="entry name" value="Flagellar_hook_control-like_C"/>
</dbReference>